<feature type="non-terminal residue" evidence="5">
    <location>
        <position position="1"/>
    </location>
</feature>
<reference evidence="5 6" key="1">
    <citation type="submission" date="2021-06" db="EMBL/GenBank/DDBJ databases">
        <authorList>
            <person name="Palmer J.M."/>
        </authorList>
    </citation>
    <scope>NUCLEOTIDE SEQUENCE [LARGE SCALE GENOMIC DNA]</scope>
    <source>
        <strain evidence="5 6">XC_2019</strain>
        <tissue evidence="5">Muscle</tissue>
    </source>
</reference>
<evidence type="ECO:0000256" key="1">
    <source>
        <dbReference type="ARBA" id="ARBA00006914"/>
    </source>
</evidence>
<dbReference type="EC" id="3.6.4.6" evidence="4"/>
<protein>
    <recommendedName>
        <fullName evidence="4">Vesicle-fusing ATPase</fullName>
        <ecNumber evidence="4">3.6.4.6</ecNumber>
    </recommendedName>
</protein>
<comment type="function">
    <text evidence="4">Required for vesicle-mediated transport. Catalyzes the fusion of transport vesicles within the Golgi cisternae. Is also required for transport from the endoplasmic reticulum to the Golgi stack. Seems to function as a fusion protein required for the delivery of cargo proteins to all compartments of the Golgi stack independent of vesicle origin.</text>
</comment>
<evidence type="ECO:0000256" key="2">
    <source>
        <dbReference type="ARBA" id="ARBA00022741"/>
    </source>
</evidence>
<dbReference type="EMBL" id="JAHRIN010008786">
    <property type="protein sequence ID" value="MEQ2193925.1"/>
    <property type="molecule type" value="Genomic_DNA"/>
</dbReference>
<accession>A0ABV0QDS4</accession>
<evidence type="ECO:0000256" key="3">
    <source>
        <dbReference type="ARBA" id="ARBA00022840"/>
    </source>
</evidence>
<comment type="similarity">
    <text evidence="1 4">Belongs to the AAA ATPase family.</text>
</comment>
<keyword evidence="4" id="KW-0460">Magnesium</keyword>
<keyword evidence="2 4" id="KW-0547">Nucleotide-binding</keyword>
<dbReference type="PANTHER" id="PTHR23078">
    <property type="entry name" value="VESICULAR-FUSION PROTEIN NSF"/>
    <property type="match status" value="1"/>
</dbReference>
<keyword evidence="4" id="KW-0963">Cytoplasm</keyword>
<dbReference type="PANTHER" id="PTHR23078:SF3">
    <property type="entry name" value="VESICLE-FUSING ATPASE"/>
    <property type="match status" value="1"/>
</dbReference>
<keyword evidence="6" id="KW-1185">Reference proteome</keyword>
<keyword evidence="4" id="KW-0813">Transport</keyword>
<comment type="subcellular location">
    <subcellularLocation>
        <location evidence="4">Cytoplasm</location>
    </subcellularLocation>
</comment>
<name>A0ABV0QDS4_9TELE</name>
<gene>
    <name evidence="5" type="ORF">XENOCAPTIV_018264</name>
</gene>
<comment type="catalytic activity">
    <reaction evidence="4">
        <text>ATP + H2O = ADP + phosphate + H(+)</text>
        <dbReference type="Rhea" id="RHEA:13065"/>
        <dbReference type="ChEBI" id="CHEBI:15377"/>
        <dbReference type="ChEBI" id="CHEBI:15378"/>
        <dbReference type="ChEBI" id="CHEBI:30616"/>
        <dbReference type="ChEBI" id="CHEBI:43474"/>
        <dbReference type="ChEBI" id="CHEBI:456216"/>
        <dbReference type="EC" id="3.6.4.6"/>
    </reaction>
</comment>
<keyword evidence="3 4" id="KW-0067">ATP-binding</keyword>
<keyword evidence="4" id="KW-0931">ER-Golgi transport</keyword>
<evidence type="ECO:0000313" key="6">
    <source>
        <dbReference type="Proteomes" id="UP001434883"/>
    </source>
</evidence>
<proteinExistence type="inferred from homology"/>
<comment type="caution">
    <text evidence="5">The sequence shown here is derived from an EMBL/GenBank/DDBJ whole genome shotgun (WGS) entry which is preliminary data.</text>
</comment>
<comment type="cofactor">
    <cofactor evidence="4">
        <name>Mg(2+)</name>
        <dbReference type="ChEBI" id="CHEBI:18420"/>
    </cofactor>
    <text evidence="4">Binds 1 Mg(2+) ion per subunit.</text>
</comment>
<organism evidence="5 6">
    <name type="scientific">Xenoophorus captivus</name>
    <dbReference type="NCBI Taxonomy" id="1517983"/>
    <lineage>
        <taxon>Eukaryota</taxon>
        <taxon>Metazoa</taxon>
        <taxon>Chordata</taxon>
        <taxon>Craniata</taxon>
        <taxon>Vertebrata</taxon>
        <taxon>Euteleostomi</taxon>
        <taxon>Actinopterygii</taxon>
        <taxon>Neopterygii</taxon>
        <taxon>Teleostei</taxon>
        <taxon>Neoteleostei</taxon>
        <taxon>Acanthomorphata</taxon>
        <taxon>Ovalentaria</taxon>
        <taxon>Atherinomorphae</taxon>
        <taxon>Cyprinodontiformes</taxon>
        <taxon>Goodeidae</taxon>
        <taxon>Xenoophorus</taxon>
    </lineage>
</organism>
<evidence type="ECO:0000256" key="4">
    <source>
        <dbReference type="RuleBase" id="RU367045"/>
    </source>
</evidence>
<keyword evidence="4" id="KW-0479">Metal-binding</keyword>
<dbReference type="InterPro" id="IPR039812">
    <property type="entry name" value="Vesicle-fus_ATPase"/>
</dbReference>
<keyword evidence="4" id="KW-0653">Protein transport</keyword>
<sequence length="93" mass="10222">GRKLLIIGTTSRRDVLQEMEMLDAFSTTIHIPNISRGDQLVQALECLRNRGLNDAGRVKNPSFLSLKLPAVHVSAAATNQDTDFTSVLCQDVK</sequence>
<evidence type="ECO:0000313" key="5">
    <source>
        <dbReference type="EMBL" id="MEQ2193925.1"/>
    </source>
</evidence>
<keyword evidence="4" id="KW-0378">Hydrolase</keyword>
<dbReference type="Proteomes" id="UP001434883">
    <property type="component" value="Unassembled WGS sequence"/>
</dbReference>